<dbReference type="OrthoDB" id="5397478at2"/>
<evidence type="ECO:0000313" key="2">
    <source>
        <dbReference type="EMBL" id="SDZ75030.1"/>
    </source>
</evidence>
<keyword evidence="1" id="KW-0812">Transmembrane</keyword>
<feature type="transmembrane region" description="Helical" evidence="1">
    <location>
        <begin position="7"/>
        <end position="34"/>
    </location>
</feature>
<dbReference type="AlphaFoldDB" id="A0A1H3VJS7"/>
<feature type="transmembrane region" description="Helical" evidence="1">
    <location>
        <begin position="46"/>
        <end position="69"/>
    </location>
</feature>
<keyword evidence="1" id="KW-0472">Membrane</keyword>
<keyword evidence="1" id="KW-1133">Transmembrane helix</keyword>
<dbReference type="STRING" id="37625.SAMN05660420_00114"/>
<evidence type="ECO:0000313" key="3">
    <source>
        <dbReference type="Proteomes" id="UP000199409"/>
    </source>
</evidence>
<name>A0A1H3VJS7_9BACT</name>
<proteinExistence type="predicted"/>
<protein>
    <submittedName>
        <fullName evidence="2">Uncharacterized protein</fullName>
    </submittedName>
</protein>
<dbReference type="EMBL" id="FNQN01000001">
    <property type="protein sequence ID" value="SDZ75030.1"/>
    <property type="molecule type" value="Genomic_DNA"/>
</dbReference>
<accession>A0A1H3VJS7</accession>
<dbReference type="Proteomes" id="UP000199409">
    <property type="component" value="Unassembled WGS sequence"/>
</dbReference>
<organism evidence="2 3">
    <name type="scientific">Desulfuromusa kysingii</name>
    <dbReference type="NCBI Taxonomy" id="37625"/>
    <lineage>
        <taxon>Bacteria</taxon>
        <taxon>Pseudomonadati</taxon>
        <taxon>Thermodesulfobacteriota</taxon>
        <taxon>Desulfuromonadia</taxon>
        <taxon>Desulfuromonadales</taxon>
        <taxon>Geopsychrobacteraceae</taxon>
        <taxon>Desulfuromusa</taxon>
    </lineage>
</organism>
<sequence>MTFKDLIWPIVAFTSYICGGLLTFGGAGLIIFMKGKDLWGWGEGHALGYLFVCVGLVLSILGVLIMRILRNRI</sequence>
<keyword evidence="3" id="KW-1185">Reference proteome</keyword>
<gene>
    <name evidence="2" type="ORF">SAMN05660420_00114</name>
</gene>
<reference evidence="2 3" key="1">
    <citation type="submission" date="2016-10" db="EMBL/GenBank/DDBJ databases">
        <authorList>
            <person name="de Groot N.N."/>
        </authorList>
    </citation>
    <scope>NUCLEOTIDE SEQUENCE [LARGE SCALE GENOMIC DNA]</scope>
    <source>
        <strain evidence="2 3">DSM 7343</strain>
    </source>
</reference>
<dbReference type="RefSeq" id="WP_092343993.1">
    <property type="nucleotide sequence ID" value="NZ_FNQN01000001.1"/>
</dbReference>
<evidence type="ECO:0000256" key="1">
    <source>
        <dbReference type="SAM" id="Phobius"/>
    </source>
</evidence>